<evidence type="ECO:0000256" key="1">
    <source>
        <dbReference type="SAM" id="SignalP"/>
    </source>
</evidence>
<evidence type="ECO:0000313" key="2">
    <source>
        <dbReference type="EMBL" id="QGZ34245.1"/>
    </source>
</evidence>
<dbReference type="AlphaFoldDB" id="A0A857C5X0"/>
<proteinExistence type="predicted"/>
<name>A0A857C5X0_9HYPH</name>
<dbReference type="RefSeq" id="WP_158193222.1">
    <property type="nucleotide sequence ID" value="NZ_CP046908.1"/>
</dbReference>
<accession>A0A857C5X0</accession>
<dbReference type="EMBL" id="CP046908">
    <property type="protein sequence ID" value="QGZ34245.1"/>
    <property type="molecule type" value="Genomic_DNA"/>
</dbReference>
<dbReference type="KEGG" id="siw:GH266_06810"/>
<gene>
    <name evidence="2" type="ORF">GH266_06810</name>
</gene>
<reference evidence="2 3" key="1">
    <citation type="submission" date="2019-12" db="EMBL/GenBank/DDBJ databases">
        <title>The genome of Stappia indica PHM037.</title>
        <authorList>
            <person name="Kacar D."/>
            <person name="Galan B."/>
            <person name="Canedo L."/>
            <person name="Rodriguez P."/>
            <person name="de la Calle F."/>
            <person name="Garcia J.L."/>
        </authorList>
    </citation>
    <scope>NUCLEOTIDE SEQUENCE [LARGE SCALE GENOMIC DNA]</scope>
    <source>
        <strain evidence="2 3">PHM037</strain>
    </source>
</reference>
<keyword evidence="1" id="KW-0732">Signal</keyword>
<dbReference type="Proteomes" id="UP000435648">
    <property type="component" value="Chromosome"/>
</dbReference>
<organism evidence="2 3">
    <name type="scientific">Stappia indica</name>
    <dbReference type="NCBI Taxonomy" id="538381"/>
    <lineage>
        <taxon>Bacteria</taxon>
        <taxon>Pseudomonadati</taxon>
        <taxon>Pseudomonadota</taxon>
        <taxon>Alphaproteobacteria</taxon>
        <taxon>Hyphomicrobiales</taxon>
        <taxon>Stappiaceae</taxon>
        <taxon>Stappia</taxon>
    </lineage>
</organism>
<sequence length="110" mass="12250">MTAKTLLAAVAVLLVATGAAAANEWKFDLENRSTANVTSFRTQENGAWSDNWLDEIIVPGDTFEMDFGTDEGNCTVRTRIDFTDGTYVDADIDYCDMKTITVRNKDVVWK</sequence>
<feature type="signal peptide" evidence="1">
    <location>
        <begin position="1"/>
        <end position="21"/>
    </location>
</feature>
<protein>
    <submittedName>
        <fullName evidence="2">Uncharacterized protein</fullName>
    </submittedName>
</protein>
<dbReference type="OrthoDB" id="7306317at2"/>
<evidence type="ECO:0000313" key="3">
    <source>
        <dbReference type="Proteomes" id="UP000435648"/>
    </source>
</evidence>
<feature type="chain" id="PRO_5032651105" evidence="1">
    <location>
        <begin position="22"/>
        <end position="110"/>
    </location>
</feature>